<evidence type="ECO:0000313" key="2">
    <source>
        <dbReference type="EMBL" id="EGT56166.1"/>
    </source>
</evidence>
<feature type="region of interest" description="Disordered" evidence="1">
    <location>
        <begin position="278"/>
        <end position="306"/>
    </location>
</feature>
<dbReference type="Proteomes" id="UP000008068">
    <property type="component" value="Unassembled WGS sequence"/>
</dbReference>
<proteinExistence type="predicted"/>
<dbReference type="EMBL" id="GL379854">
    <property type="protein sequence ID" value="EGT56166.1"/>
    <property type="molecule type" value="Genomic_DNA"/>
</dbReference>
<sequence>MGRGKAFTAEEERAILEYAFNKVKNDYDFGNKSTNYRKHMKVRLYSIQGVDTGYLLAIGKAHGVSMSDRIKRALEEHSGMSIQLNSEMKIVNWYDKAKLEAKNDIVIKTSNSNYVISWKENEQEKKTGEAGKKEEEKKEKRDGEGKVEEAKEQKVADTKDTKEPKMDDEASDGKNKVEGDDDKTGEEEEMNEKKNGEGLKKKEKKWRRRLTKKKRTMERVYQLKNSIVIFKLDLIISRKADEMKRGRFTKDEEDRMMCYVVETIKKNSSYGLKSNKMSTGDAWSEFSTREEKRNPEKKKSPGSYETHFQKEYQIQIEFKDEKIVGWKFQGTSTN</sequence>
<feature type="compositionally biased region" description="Basic and acidic residues" evidence="1">
    <location>
        <begin position="287"/>
        <end position="299"/>
    </location>
</feature>
<dbReference type="HOGENOM" id="CLU_832173_0_0_1"/>
<reference evidence="3" key="1">
    <citation type="submission" date="2011-07" db="EMBL/GenBank/DDBJ databases">
        <authorList>
            <consortium name="Caenorhabditis brenneri Sequencing and Analysis Consortium"/>
            <person name="Wilson R.K."/>
        </authorList>
    </citation>
    <scope>NUCLEOTIDE SEQUENCE [LARGE SCALE GENOMIC DNA]</scope>
    <source>
        <strain evidence="3">PB2801</strain>
    </source>
</reference>
<protein>
    <recommendedName>
        <fullName evidence="4">SPK domain-containing protein</fullName>
    </recommendedName>
</protein>
<keyword evidence="3" id="KW-1185">Reference proteome</keyword>
<feature type="region of interest" description="Disordered" evidence="1">
    <location>
        <begin position="122"/>
        <end position="209"/>
    </location>
</feature>
<gene>
    <name evidence="2" type="ORF">CAEBREN_02715</name>
</gene>
<accession>G0NAF7</accession>
<dbReference type="AlphaFoldDB" id="G0NAF7"/>
<dbReference type="InParanoid" id="G0NAF7"/>
<feature type="compositionally biased region" description="Acidic residues" evidence="1">
    <location>
        <begin position="179"/>
        <end position="190"/>
    </location>
</feature>
<organism evidence="3">
    <name type="scientific">Caenorhabditis brenneri</name>
    <name type="common">Nematode worm</name>
    <dbReference type="NCBI Taxonomy" id="135651"/>
    <lineage>
        <taxon>Eukaryota</taxon>
        <taxon>Metazoa</taxon>
        <taxon>Ecdysozoa</taxon>
        <taxon>Nematoda</taxon>
        <taxon>Chromadorea</taxon>
        <taxon>Rhabditida</taxon>
        <taxon>Rhabditina</taxon>
        <taxon>Rhabditomorpha</taxon>
        <taxon>Rhabditoidea</taxon>
        <taxon>Rhabditidae</taxon>
        <taxon>Peloderinae</taxon>
        <taxon>Caenorhabditis</taxon>
    </lineage>
</organism>
<evidence type="ECO:0000313" key="3">
    <source>
        <dbReference type="Proteomes" id="UP000008068"/>
    </source>
</evidence>
<evidence type="ECO:0000256" key="1">
    <source>
        <dbReference type="SAM" id="MobiDB-lite"/>
    </source>
</evidence>
<feature type="compositionally biased region" description="Basic and acidic residues" evidence="1">
    <location>
        <begin position="191"/>
        <end position="200"/>
    </location>
</feature>
<evidence type="ECO:0008006" key="4">
    <source>
        <dbReference type="Google" id="ProtNLM"/>
    </source>
</evidence>
<name>G0NAF7_CAEBE</name>
<feature type="compositionally biased region" description="Basic and acidic residues" evidence="1">
    <location>
        <begin position="122"/>
        <end position="178"/>
    </location>
</feature>